<feature type="binding site" evidence="7">
    <location>
        <begin position="230"/>
        <end position="231"/>
    </location>
    <ligand>
        <name>substrate</name>
    </ligand>
</feature>
<feature type="binding site" evidence="8">
    <location>
        <position position="227"/>
    </location>
    <ligand>
        <name>Zn(2+)</name>
        <dbReference type="ChEBI" id="CHEBI:29105"/>
    </ligand>
</feature>
<feature type="binding site" evidence="7">
    <location>
        <position position="150"/>
    </location>
    <ligand>
        <name>substrate</name>
    </ligand>
</feature>
<feature type="binding site" evidence="7">
    <location>
        <begin position="318"/>
        <end position="320"/>
    </location>
    <ligand>
        <name>substrate</name>
    </ligand>
</feature>
<dbReference type="PANTHER" id="PTHR11113">
    <property type="entry name" value="N-ACETYLGLUCOSAMINE-6-PHOSPHATE DEACETYLASE"/>
    <property type="match status" value="1"/>
</dbReference>
<keyword evidence="3 5" id="KW-0378">Hydrolase</keyword>
<evidence type="ECO:0000256" key="5">
    <source>
        <dbReference type="PIRNR" id="PIRNR038994"/>
    </source>
</evidence>
<evidence type="ECO:0000256" key="8">
    <source>
        <dbReference type="PIRSR" id="PIRSR038994-3"/>
    </source>
</evidence>
<feature type="binding site" evidence="7">
    <location>
        <position position="238"/>
    </location>
    <ligand>
        <name>substrate</name>
    </ligand>
</feature>
<feature type="binding site" evidence="7">
    <location>
        <position position="262"/>
    </location>
    <ligand>
        <name>substrate</name>
    </ligand>
</feature>
<evidence type="ECO:0000256" key="6">
    <source>
        <dbReference type="PIRSR" id="PIRSR038994-1"/>
    </source>
</evidence>
<dbReference type="SUPFAM" id="SSF51556">
    <property type="entry name" value="Metallo-dependent hydrolases"/>
    <property type="match status" value="1"/>
</dbReference>
<dbReference type="Pfam" id="PF01979">
    <property type="entry name" value="Amidohydro_1"/>
    <property type="match status" value="1"/>
</dbReference>
<protein>
    <submittedName>
        <fullName evidence="10">N-acetylglucosamine-6-phosphate deacetylase</fullName>
        <ecNumber evidence="10">3.5.1.25</ecNumber>
    </submittedName>
</protein>
<evidence type="ECO:0000256" key="1">
    <source>
        <dbReference type="ARBA" id="ARBA00010716"/>
    </source>
</evidence>
<keyword evidence="11" id="KW-1185">Reference proteome</keyword>
<feature type="binding site" evidence="8">
    <location>
        <position position="139"/>
    </location>
    <ligand>
        <name>Zn(2+)</name>
        <dbReference type="ChEBI" id="CHEBI:29105"/>
    </ligand>
</feature>
<dbReference type="EMBL" id="JAGSOH010000103">
    <property type="protein sequence ID" value="MBR7829856.1"/>
    <property type="molecule type" value="Genomic_DNA"/>
</dbReference>
<comment type="caution">
    <text evidence="10">The sequence shown here is derived from an EMBL/GenBank/DDBJ whole genome shotgun (WGS) entry which is preliminary data.</text>
</comment>
<evidence type="ECO:0000256" key="2">
    <source>
        <dbReference type="ARBA" id="ARBA00022723"/>
    </source>
</evidence>
<comment type="similarity">
    <text evidence="1 5">Belongs to the metallo-dependent hydrolases superfamily. NagA family.</text>
</comment>
<dbReference type="InterPro" id="IPR011059">
    <property type="entry name" value="Metal-dep_hydrolase_composite"/>
</dbReference>
<dbReference type="InterPro" id="IPR032466">
    <property type="entry name" value="Metal_Hydrolase"/>
</dbReference>
<proteinExistence type="inferred from homology"/>
<evidence type="ECO:0000259" key="9">
    <source>
        <dbReference type="Pfam" id="PF01979"/>
    </source>
</evidence>
<dbReference type="AlphaFoldDB" id="A0A941INV4"/>
<gene>
    <name evidence="10" type="primary">nagA</name>
    <name evidence="10" type="ORF">KDK95_26360</name>
</gene>
<dbReference type="GO" id="GO:0008448">
    <property type="term" value="F:N-acetylglucosamine-6-phosphate deacetylase activity"/>
    <property type="evidence" value="ECO:0007669"/>
    <property type="project" value="UniProtKB-EC"/>
</dbReference>
<evidence type="ECO:0000313" key="11">
    <source>
        <dbReference type="Proteomes" id="UP000676325"/>
    </source>
</evidence>
<dbReference type="Gene3D" id="2.30.40.10">
    <property type="entry name" value="Urease, subunit C, domain 1"/>
    <property type="match status" value="1"/>
</dbReference>
<dbReference type="GO" id="GO:0046872">
    <property type="term" value="F:metal ion binding"/>
    <property type="evidence" value="ECO:0007669"/>
    <property type="project" value="UniProtKB-KW"/>
</dbReference>
<dbReference type="GO" id="GO:0006046">
    <property type="term" value="P:N-acetylglucosamine catabolic process"/>
    <property type="evidence" value="ECO:0007669"/>
    <property type="project" value="TreeGrafter"/>
</dbReference>
<dbReference type="InterPro" id="IPR006680">
    <property type="entry name" value="Amidohydro-rel"/>
</dbReference>
<dbReference type="InterPro" id="IPR003764">
    <property type="entry name" value="GlcNAc_6-P_deAcase"/>
</dbReference>
<reference evidence="10" key="1">
    <citation type="submission" date="2021-04" db="EMBL/GenBank/DDBJ databases">
        <title>Genome based classification of Actinospica acidithermotolerans sp. nov., an actinobacterium isolated from an Indonesian hot spring.</title>
        <authorList>
            <person name="Kusuma A.B."/>
            <person name="Putra K.E."/>
            <person name="Nafisah S."/>
            <person name="Loh J."/>
            <person name="Nouioui I."/>
            <person name="Goodfellow M."/>
        </authorList>
    </citation>
    <scope>NUCLEOTIDE SEQUENCE</scope>
    <source>
        <strain evidence="10">MGRD01-02</strain>
    </source>
</reference>
<organism evidence="10 11">
    <name type="scientific">Actinospica acidithermotolerans</name>
    <dbReference type="NCBI Taxonomy" id="2828514"/>
    <lineage>
        <taxon>Bacteria</taxon>
        <taxon>Bacillati</taxon>
        <taxon>Actinomycetota</taxon>
        <taxon>Actinomycetes</taxon>
        <taxon>Catenulisporales</taxon>
        <taxon>Actinospicaceae</taxon>
        <taxon>Actinospica</taxon>
    </lineage>
</organism>
<evidence type="ECO:0000256" key="4">
    <source>
        <dbReference type="ARBA" id="ARBA00023277"/>
    </source>
</evidence>
<accession>A0A941INV4</accession>
<feature type="domain" description="Amidohydrolase-related" evidence="9">
    <location>
        <begin position="58"/>
        <end position="388"/>
    </location>
</feature>
<dbReference type="Gene3D" id="3.20.20.140">
    <property type="entry name" value="Metal-dependent hydrolases"/>
    <property type="match status" value="1"/>
</dbReference>
<sequence length="400" mass="41329">MGAVRRRPTGGSRVRISARSAVVDGVLAPVTVRVDDRLITAVEPYADPRADVVLDTGVLTAGLVDVQINGAFGVDFAAAEDADWDAVAAQLPSTGVTSFQPTLITAPLPRLIAGLDTATEARDRQEDGPYARILGVHLEGPWLAPLKRGVHEAKYLAEPTQAAVDTLMSAVGFDILTTLTLAPELPGALDAIKRLSDAGVTVSIGHTNATAVQVEAAADAGAGLVTHIFNAQRGLAHREPGVPGAALADSRYRVGLIADLHHVAAEICTLIFRAAPGRVVLVTDAIAAAGMPAGSYVLAGIPVELGDDGVPRNADGTIAGSALTLDQAVRNMLGLGMPLPTVIDAASRVPADAVARPDLGRIAVGARADLVHWTEDFHPARTWVDGREIPALADTGVGRV</sequence>
<evidence type="ECO:0000256" key="7">
    <source>
        <dbReference type="PIRSR" id="PIRSR038994-2"/>
    </source>
</evidence>
<dbReference type="PIRSF" id="PIRSF038994">
    <property type="entry name" value="NagA"/>
    <property type="match status" value="1"/>
</dbReference>
<dbReference type="PANTHER" id="PTHR11113:SF14">
    <property type="entry name" value="N-ACETYLGLUCOSAMINE-6-PHOSPHATE DEACETYLASE"/>
    <property type="match status" value="1"/>
</dbReference>
<dbReference type="EC" id="3.5.1.25" evidence="10"/>
<feature type="binding site" evidence="8">
    <location>
        <position position="206"/>
    </location>
    <ligand>
        <name>Zn(2+)</name>
        <dbReference type="ChEBI" id="CHEBI:29105"/>
    </ligand>
</feature>
<comment type="cofactor">
    <cofactor evidence="8">
        <name>a divalent metal cation</name>
        <dbReference type="ChEBI" id="CHEBI:60240"/>
    </cofactor>
    <text evidence="8">Binds 1 divalent metal cation per subunit.</text>
</comment>
<dbReference type="SUPFAM" id="SSF51338">
    <property type="entry name" value="Composite domain of metallo-dependent hydrolases"/>
    <property type="match status" value="1"/>
</dbReference>
<keyword evidence="2 8" id="KW-0479">Metal-binding</keyword>
<feature type="active site" description="Proton donor/acceptor" evidence="6">
    <location>
        <position position="284"/>
    </location>
</feature>
<evidence type="ECO:0000313" key="10">
    <source>
        <dbReference type="EMBL" id="MBR7829856.1"/>
    </source>
</evidence>
<name>A0A941INV4_9ACTN</name>
<dbReference type="NCBIfam" id="TIGR00221">
    <property type="entry name" value="nagA"/>
    <property type="match status" value="1"/>
</dbReference>
<evidence type="ECO:0000256" key="3">
    <source>
        <dbReference type="ARBA" id="ARBA00022801"/>
    </source>
</evidence>
<keyword evidence="4 5" id="KW-0119">Carbohydrate metabolism</keyword>
<dbReference type="Proteomes" id="UP000676325">
    <property type="component" value="Unassembled WGS sequence"/>
</dbReference>